<keyword evidence="2" id="KW-1185">Reference proteome</keyword>
<reference evidence="1 2" key="1">
    <citation type="submission" date="2014-11" db="EMBL/GenBank/DDBJ databases">
        <title>Genetic blueprint of the zoonotic pathogen Toxocara canis.</title>
        <authorList>
            <person name="Zhu X.-Q."/>
            <person name="Korhonen P.K."/>
            <person name="Cai H."/>
            <person name="Young N.D."/>
            <person name="Nejsum P."/>
            <person name="von Samson-Himmelstjerna G."/>
            <person name="Boag P.R."/>
            <person name="Tan P."/>
            <person name="Li Q."/>
            <person name="Min J."/>
            <person name="Yang Y."/>
            <person name="Wang X."/>
            <person name="Fang X."/>
            <person name="Hall R.S."/>
            <person name="Hofmann A."/>
            <person name="Sternberg P.W."/>
            <person name="Jex A.R."/>
            <person name="Gasser R.B."/>
        </authorList>
    </citation>
    <scope>NUCLEOTIDE SEQUENCE [LARGE SCALE GENOMIC DNA]</scope>
    <source>
        <strain evidence="1">PN_DK_2014</strain>
    </source>
</reference>
<protein>
    <submittedName>
        <fullName evidence="1">Uncharacterized protein</fullName>
    </submittedName>
</protein>
<evidence type="ECO:0000313" key="2">
    <source>
        <dbReference type="Proteomes" id="UP000031036"/>
    </source>
</evidence>
<dbReference type="Proteomes" id="UP000031036">
    <property type="component" value="Unassembled WGS sequence"/>
</dbReference>
<dbReference type="AlphaFoldDB" id="A0A0B2VQH9"/>
<evidence type="ECO:0000313" key="1">
    <source>
        <dbReference type="EMBL" id="KHN83280.1"/>
    </source>
</evidence>
<comment type="caution">
    <text evidence="1">The sequence shown here is derived from an EMBL/GenBank/DDBJ whole genome shotgun (WGS) entry which is preliminary data.</text>
</comment>
<accession>A0A0B2VQH9</accession>
<sequence length="156" mass="17599">MRTTSLDTRPLLLRFRLQVMSDDGRLEADEVNLVSIHSNSEVTSLSDGEPSFLNNVWEGGPNSDSRNAPFSQSPNLMASAIEHRRRNTQTAALSFRSFEVLNNNFEVFRSFERQLFASAINWSCDPCACIRTDASLQAIGEIRRQFGCELMFNTSN</sequence>
<name>A0A0B2VQH9_TOXCA</name>
<proteinExistence type="predicted"/>
<organism evidence="1 2">
    <name type="scientific">Toxocara canis</name>
    <name type="common">Canine roundworm</name>
    <dbReference type="NCBI Taxonomy" id="6265"/>
    <lineage>
        <taxon>Eukaryota</taxon>
        <taxon>Metazoa</taxon>
        <taxon>Ecdysozoa</taxon>
        <taxon>Nematoda</taxon>
        <taxon>Chromadorea</taxon>
        <taxon>Rhabditida</taxon>
        <taxon>Spirurina</taxon>
        <taxon>Ascaridomorpha</taxon>
        <taxon>Ascaridoidea</taxon>
        <taxon>Toxocaridae</taxon>
        <taxon>Toxocara</taxon>
    </lineage>
</organism>
<gene>
    <name evidence="1" type="ORF">Tcan_13465</name>
</gene>
<dbReference type="EMBL" id="JPKZ01001202">
    <property type="protein sequence ID" value="KHN83280.1"/>
    <property type="molecule type" value="Genomic_DNA"/>
</dbReference>